<keyword evidence="2" id="KW-0012">Acyltransferase</keyword>
<dbReference type="EMBL" id="WOFH01000008">
    <property type="protein sequence ID" value="MUN39487.1"/>
    <property type="molecule type" value="Genomic_DNA"/>
</dbReference>
<feature type="domain" description="N-acetyltransferase" evidence="3">
    <location>
        <begin position="172"/>
        <end position="307"/>
    </location>
</feature>
<dbReference type="RefSeq" id="WP_156218644.1">
    <property type="nucleotide sequence ID" value="NZ_WOFH01000008.1"/>
</dbReference>
<evidence type="ECO:0000259" key="3">
    <source>
        <dbReference type="PROSITE" id="PS51186"/>
    </source>
</evidence>
<sequence>MADSTRQITVRAASDADLPQISALCERELHLDRTAAGYPALLMRRPRSVVVATCGEALLGAAFGSVTRSPVPDGVIDLLAVDGSARRAGIARRLVAHLEAEFLGRGCAAITVQGNSPCYLWPGVDLRYTPAIGFFEALGFSRRHCFVNMDVDLFEAPLDTAEDEKRLADSGIRVQRARPEDKAALQAWVGSGVGGAEEAWVEEIEVTLDNPEAGCLVATHREEVIGFVAYGLNQLHIVGPLAVDPAHRRAGLGTVLMKRCLAEQRDRLGLRTAEIGWAGPVGLFSKTLTATINRAFWQYTRPLAATP</sequence>
<name>A0A7K1L4Y6_9ACTN</name>
<feature type="domain" description="N-acetyltransferase" evidence="3">
    <location>
        <begin position="8"/>
        <end position="159"/>
    </location>
</feature>
<evidence type="ECO:0000256" key="1">
    <source>
        <dbReference type="ARBA" id="ARBA00022679"/>
    </source>
</evidence>
<dbReference type="Pfam" id="PF00583">
    <property type="entry name" value="Acetyltransf_1"/>
    <property type="match status" value="2"/>
</dbReference>
<dbReference type="PANTHER" id="PTHR43877">
    <property type="entry name" value="AMINOALKYLPHOSPHONATE N-ACETYLTRANSFERASE-RELATED-RELATED"/>
    <property type="match status" value="1"/>
</dbReference>
<dbReference type="SUPFAM" id="SSF55729">
    <property type="entry name" value="Acyl-CoA N-acyltransferases (Nat)"/>
    <property type="match status" value="2"/>
</dbReference>
<accession>A0A7K1L4Y6</accession>
<dbReference type="InterPro" id="IPR050832">
    <property type="entry name" value="Bact_Acetyltransf"/>
</dbReference>
<evidence type="ECO:0000256" key="2">
    <source>
        <dbReference type="ARBA" id="ARBA00023315"/>
    </source>
</evidence>
<dbReference type="AlphaFoldDB" id="A0A7K1L4Y6"/>
<protein>
    <submittedName>
        <fullName evidence="4">GNAT family N-acetyltransferase</fullName>
    </submittedName>
</protein>
<evidence type="ECO:0000313" key="5">
    <source>
        <dbReference type="Proteomes" id="UP000432015"/>
    </source>
</evidence>
<dbReference type="Proteomes" id="UP000432015">
    <property type="component" value="Unassembled WGS sequence"/>
</dbReference>
<keyword evidence="1 4" id="KW-0808">Transferase</keyword>
<evidence type="ECO:0000313" key="4">
    <source>
        <dbReference type="EMBL" id="MUN39487.1"/>
    </source>
</evidence>
<comment type="caution">
    <text evidence="4">The sequence shown here is derived from an EMBL/GenBank/DDBJ whole genome shotgun (WGS) entry which is preliminary data.</text>
</comment>
<dbReference type="InterPro" id="IPR000182">
    <property type="entry name" value="GNAT_dom"/>
</dbReference>
<dbReference type="GO" id="GO:0016747">
    <property type="term" value="F:acyltransferase activity, transferring groups other than amino-acyl groups"/>
    <property type="evidence" value="ECO:0007669"/>
    <property type="project" value="InterPro"/>
</dbReference>
<dbReference type="PROSITE" id="PS51186">
    <property type="entry name" value="GNAT"/>
    <property type="match status" value="2"/>
</dbReference>
<dbReference type="PANTHER" id="PTHR43877:SF1">
    <property type="entry name" value="ACETYLTRANSFERASE"/>
    <property type="match status" value="1"/>
</dbReference>
<reference evidence="4 5" key="1">
    <citation type="submission" date="2019-11" db="EMBL/GenBank/DDBJ databases">
        <authorList>
            <person name="Cao P."/>
        </authorList>
    </citation>
    <scope>NUCLEOTIDE SEQUENCE [LARGE SCALE GENOMIC DNA]</scope>
    <source>
        <strain evidence="4 5">NEAU-AAG5</strain>
    </source>
</reference>
<keyword evidence="5" id="KW-1185">Reference proteome</keyword>
<dbReference type="Gene3D" id="3.40.630.30">
    <property type="match status" value="2"/>
</dbReference>
<dbReference type="InterPro" id="IPR016181">
    <property type="entry name" value="Acyl_CoA_acyltransferase"/>
</dbReference>
<organism evidence="4 5">
    <name type="scientific">Actinomadura litoris</name>
    <dbReference type="NCBI Taxonomy" id="2678616"/>
    <lineage>
        <taxon>Bacteria</taxon>
        <taxon>Bacillati</taxon>
        <taxon>Actinomycetota</taxon>
        <taxon>Actinomycetes</taxon>
        <taxon>Streptosporangiales</taxon>
        <taxon>Thermomonosporaceae</taxon>
        <taxon>Actinomadura</taxon>
    </lineage>
</organism>
<dbReference type="CDD" id="cd04301">
    <property type="entry name" value="NAT_SF"/>
    <property type="match status" value="2"/>
</dbReference>
<gene>
    <name evidence="4" type="ORF">GNZ18_23230</name>
</gene>
<proteinExistence type="predicted"/>